<dbReference type="OrthoDB" id="9795068at2"/>
<dbReference type="PANTHER" id="PTHR12526:SF630">
    <property type="entry name" value="GLYCOSYLTRANSFERASE"/>
    <property type="match status" value="1"/>
</dbReference>
<dbReference type="Proteomes" id="UP000468650">
    <property type="component" value="Unassembled WGS sequence"/>
</dbReference>
<comment type="caution">
    <text evidence="2">The sequence shown here is derived from an EMBL/GenBank/DDBJ whole genome shotgun (WGS) entry which is preliminary data.</text>
</comment>
<organism evidence="2 3">
    <name type="scientific">Phaeocystidibacter luteus</name>
    <dbReference type="NCBI Taxonomy" id="911197"/>
    <lineage>
        <taxon>Bacteria</taxon>
        <taxon>Pseudomonadati</taxon>
        <taxon>Bacteroidota</taxon>
        <taxon>Flavobacteriia</taxon>
        <taxon>Flavobacteriales</taxon>
        <taxon>Phaeocystidibacteraceae</taxon>
        <taxon>Phaeocystidibacter</taxon>
    </lineage>
</organism>
<dbReference type="EMBL" id="WBVO01000001">
    <property type="protein sequence ID" value="KAB2814344.1"/>
    <property type="molecule type" value="Genomic_DNA"/>
</dbReference>
<dbReference type="InterPro" id="IPR001296">
    <property type="entry name" value="Glyco_trans_1"/>
</dbReference>
<evidence type="ECO:0000313" key="3">
    <source>
        <dbReference type="Proteomes" id="UP000468650"/>
    </source>
</evidence>
<accession>A0A6N6RJQ3</accession>
<dbReference type="Gene3D" id="3.40.50.2000">
    <property type="entry name" value="Glycogen Phosphorylase B"/>
    <property type="match status" value="2"/>
</dbReference>
<feature type="domain" description="Glycosyl transferase family 1" evidence="1">
    <location>
        <begin position="212"/>
        <end position="357"/>
    </location>
</feature>
<dbReference type="Pfam" id="PF00534">
    <property type="entry name" value="Glycos_transf_1"/>
    <property type="match status" value="1"/>
</dbReference>
<proteinExistence type="predicted"/>
<evidence type="ECO:0000259" key="1">
    <source>
        <dbReference type="Pfam" id="PF00534"/>
    </source>
</evidence>
<name>A0A6N6RJQ3_9FLAO</name>
<evidence type="ECO:0000313" key="2">
    <source>
        <dbReference type="EMBL" id="KAB2814344.1"/>
    </source>
</evidence>
<dbReference type="PANTHER" id="PTHR12526">
    <property type="entry name" value="GLYCOSYLTRANSFERASE"/>
    <property type="match status" value="1"/>
</dbReference>
<dbReference type="SUPFAM" id="SSF53756">
    <property type="entry name" value="UDP-Glycosyltransferase/glycogen phosphorylase"/>
    <property type="match status" value="1"/>
</dbReference>
<dbReference type="GO" id="GO:0016757">
    <property type="term" value="F:glycosyltransferase activity"/>
    <property type="evidence" value="ECO:0007669"/>
    <property type="project" value="InterPro"/>
</dbReference>
<protein>
    <submittedName>
        <fullName evidence="2">Glycosyltransferase family 4 protein</fullName>
    </submittedName>
</protein>
<keyword evidence="2" id="KW-0808">Transferase</keyword>
<keyword evidence="3" id="KW-1185">Reference proteome</keyword>
<gene>
    <name evidence="2" type="ORF">F8C67_01020</name>
</gene>
<dbReference type="AlphaFoldDB" id="A0A6N6RJQ3"/>
<sequence>MPDKKLLLVTDHVYFEYKGEYFDNFGFTYDFFTSYLQVFDHVDVLCRMVSVESAKGLVKSSGEGVSFHGTPDIHGMRWFLDSKKYFKKHIELIKSTDAICYRIPATAAWNVHVLNQGLEAPKPHMFEFIGDPMDALFSVTDSAAKRFTMTQVGKVHMRRMKAISDSAVSGSYVSQYHLQKKFPPPAGVETEAISSIRLNEEYLRSEPKPHRVGSKLKIIQVASFVRQKNQTYLIDILRELGNRGIEAEVHFVGTGPLQADAKAHAREKGVFDDIIFHNQITGFDNVVKLLDGCDIFCLPSYSEGVPRSMIEAMARGLVCVGTDIGGIDELIEDEFRFPIGKPKAAADVIARLIPMKEDWPTIGERNTKKAAEFGQSILVPRRKKVYQQLRKHTE</sequence>
<dbReference type="RefSeq" id="WP_151665924.1">
    <property type="nucleotide sequence ID" value="NZ_WBVO01000001.1"/>
</dbReference>
<reference evidence="2 3" key="1">
    <citation type="submission" date="2019-09" db="EMBL/GenBank/DDBJ databases">
        <title>Genomes of family Cryomorphaceae.</title>
        <authorList>
            <person name="Bowman J.P."/>
        </authorList>
    </citation>
    <scope>NUCLEOTIDE SEQUENCE [LARGE SCALE GENOMIC DNA]</scope>
    <source>
        <strain evidence="2 3">LMG 25704</strain>
    </source>
</reference>
<dbReference type="CDD" id="cd03801">
    <property type="entry name" value="GT4_PimA-like"/>
    <property type="match status" value="1"/>
</dbReference>